<dbReference type="PANTHER" id="PTHR43030:SF1">
    <property type="entry name" value="PHOSPHOENOLPYRUVATE SYNTHASE"/>
    <property type="match status" value="1"/>
</dbReference>
<dbReference type="PIRSF" id="PIRSF000854">
    <property type="entry name" value="PEP_synthase"/>
    <property type="match status" value="1"/>
</dbReference>
<dbReference type="GeneID" id="90589689"/>
<dbReference type="InterPro" id="IPR000121">
    <property type="entry name" value="PEP_util_C"/>
</dbReference>
<reference evidence="16 17" key="1">
    <citation type="submission" date="2022-09" db="EMBL/GenBank/DDBJ databases">
        <title>Xylan utilization by haloarchaea-nanohaloarchaea associations.</title>
        <authorList>
            <person name="Yakimov M."/>
        </authorList>
    </citation>
    <scope>NUCLEOTIDE SEQUENCE [LARGE SCALE GENOMIC DNA]</scope>
    <source>
        <strain evidence="16 17">SVXNc</strain>
    </source>
</reference>
<feature type="domain" description="PEP-utilising enzyme C-terminal" evidence="15">
    <location>
        <begin position="468"/>
        <end position="748"/>
    </location>
</feature>
<gene>
    <name evidence="16" type="primary">ppsA</name>
    <name evidence="16" type="ORF">SVXNc_0254</name>
</gene>
<keyword evidence="7 12" id="KW-0547">Nucleotide-binding</keyword>
<keyword evidence="6 12" id="KW-0479">Metal-binding</keyword>
<evidence type="ECO:0000256" key="7">
    <source>
        <dbReference type="ARBA" id="ARBA00022741"/>
    </source>
</evidence>
<dbReference type="SUPFAM" id="SSF56059">
    <property type="entry name" value="Glutathione synthetase ATP-binding domain-like"/>
    <property type="match status" value="1"/>
</dbReference>
<comment type="catalytic activity">
    <reaction evidence="11 12">
        <text>pyruvate + ATP + H2O = phosphoenolpyruvate + AMP + phosphate + 2 H(+)</text>
        <dbReference type="Rhea" id="RHEA:11364"/>
        <dbReference type="ChEBI" id="CHEBI:15361"/>
        <dbReference type="ChEBI" id="CHEBI:15377"/>
        <dbReference type="ChEBI" id="CHEBI:15378"/>
        <dbReference type="ChEBI" id="CHEBI:30616"/>
        <dbReference type="ChEBI" id="CHEBI:43474"/>
        <dbReference type="ChEBI" id="CHEBI:58702"/>
        <dbReference type="ChEBI" id="CHEBI:456215"/>
        <dbReference type="EC" id="2.7.9.2"/>
    </reaction>
</comment>
<dbReference type="InterPro" id="IPR013815">
    <property type="entry name" value="ATP_grasp_subdomain_1"/>
</dbReference>
<evidence type="ECO:0000256" key="9">
    <source>
        <dbReference type="ARBA" id="ARBA00022840"/>
    </source>
</evidence>
<evidence type="ECO:0000313" key="16">
    <source>
        <dbReference type="EMBL" id="WEL19282.1"/>
    </source>
</evidence>
<evidence type="ECO:0000313" key="17">
    <source>
        <dbReference type="Proteomes" id="UP001218034"/>
    </source>
</evidence>
<dbReference type="Pfam" id="PF00391">
    <property type="entry name" value="PEP-utilizers"/>
    <property type="match status" value="1"/>
</dbReference>
<dbReference type="Proteomes" id="UP001218034">
    <property type="component" value="Chromosome"/>
</dbReference>
<dbReference type="NCBIfam" id="TIGR01418">
    <property type="entry name" value="PEP_synth"/>
    <property type="match status" value="1"/>
</dbReference>
<dbReference type="PROSITE" id="PS00742">
    <property type="entry name" value="PEP_ENZYMES_2"/>
    <property type="match status" value="1"/>
</dbReference>
<keyword evidence="8 12" id="KW-0418">Kinase</keyword>
<feature type="domain" description="Pyruvate phosphate dikinase AMP/ATP-binding" evidence="14">
    <location>
        <begin position="16"/>
        <end position="338"/>
    </location>
</feature>
<dbReference type="EMBL" id="CP104395">
    <property type="protein sequence ID" value="WEL19282.1"/>
    <property type="molecule type" value="Genomic_DNA"/>
</dbReference>
<keyword evidence="17" id="KW-1185">Reference proteome</keyword>
<evidence type="ECO:0000256" key="8">
    <source>
        <dbReference type="ARBA" id="ARBA00022777"/>
    </source>
</evidence>
<dbReference type="GO" id="GO:0008986">
    <property type="term" value="F:pyruvate, water dikinase activity"/>
    <property type="evidence" value="ECO:0007669"/>
    <property type="project" value="UniProtKB-EC"/>
</dbReference>
<dbReference type="InterPro" id="IPR018274">
    <property type="entry name" value="PEP_util_AS"/>
</dbReference>
<dbReference type="InterPro" id="IPR008279">
    <property type="entry name" value="PEP-util_enz_mobile_dom"/>
</dbReference>
<evidence type="ECO:0000256" key="10">
    <source>
        <dbReference type="ARBA" id="ARBA00022842"/>
    </source>
</evidence>
<dbReference type="InterPro" id="IPR040442">
    <property type="entry name" value="Pyrv_kinase-like_dom_sf"/>
</dbReference>
<organism evidence="16 17">
    <name type="scientific">Candidatus Nanohalococcus occultus</name>
    <dbReference type="NCBI Taxonomy" id="2978047"/>
    <lineage>
        <taxon>Archaea</taxon>
        <taxon>Candidatus Nanohalarchaeota</taxon>
        <taxon>Candidatus Nanohalarchaeota incertae sedis</taxon>
        <taxon>Candidatus Nanohalococcus</taxon>
    </lineage>
</organism>
<evidence type="ECO:0000259" key="15">
    <source>
        <dbReference type="Pfam" id="PF02896"/>
    </source>
</evidence>
<keyword evidence="10 12" id="KW-0460">Magnesium</keyword>
<dbReference type="PROSITE" id="PS00370">
    <property type="entry name" value="PEP_ENZYMES_PHOS_SITE"/>
    <property type="match status" value="1"/>
</dbReference>
<dbReference type="InterPro" id="IPR019707">
    <property type="entry name" value="DUF2582"/>
</dbReference>
<evidence type="ECO:0000256" key="4">
    <source>
        <dbReference type="ARBA" id="ARBA00007837"/>
    </source>
</evidence>
<dbReference type="Pfam" id="PF10771">
    <property type="entry name" value="DUF2582"/>
    <property type="match status" value="1"/>
</dbReference>
<evidence type="ECO:0000256" key="12">
    <source>
        <dbReference type="PIRNR" id="PIRNR000854"/>
    </source>
</evidence>
<dbReference type="SUPFAM" id="SSF51621">
    <property type="entry name" value="Phosphoenolpyruvate/pyruvate domain"/>
    <property type="match status" value="1"/>
</dbReference>
<comment type="function">
    <text evidence="2 12">Catalyzes the phosphorylation of pyruvate to phosphoenolpyruvate.</text>
</comment>
<evidence type="ECO:0000256" key="1">
    <source>
        <dbReference type="ARBA" id="ARBA00001946"/>
    </source>
</evidence>
<dbReference type="Gene3D" id="3.50.30.10">
    <property type="entry name" value="Phosphohistidine domain"/>
    <property type="match status" value="1"/>
</dbReference>
<dbReference type="Pfam" id="PF01326">
    <property type="entry name" value="PPDK_N"/>
    <property type="match status" value="1"/>
</dbReference>
<comment type="pathway">
    <text evidence="3 12">Carbohydrate biosynthesis; gluconeogenesis.</text>
</comment>
<evidence type="ECO:0000256" key="3">
    <source>
        <dbReference type="ARBA" id="ARBA00004742"/>
    </source>
</evidence>
<dbReference type="EC" id="2.7.9.2" evidence="12"/>
<dbReference type="InterPro" id="IPR023151">
    <property type="entry name" value="PEP_util_CS"/>
</dbReference>
<dbReference type="InterPro" id="IPR015813">
    <property type="entry name" value="Pyrv/PenolPyrv_kinase-like_dom"/>
</dbReference>
<evidence type="ECO:0000256" key="2">
    <source>
        <dbReference type="ARBA" id="ARBA00002988"/>
    </source>
</evidence>
<protein>
    <recommendedName>
        <fullName evidence="12">Phosphoenolpyruvate synthase</fullName>
        <shortName evidence="12">PEP synthase</shortName>
        <ecNumber evidence="12">2.7.9.2</ecNumber>
    </recommendedName>
    <alternativeName>
        <fullName evidence="12">Pyruvate, water dikinase</fullName>
    </alternativeName>
</protein>
<dbReference type="Gene3D" id="3.30.1490.20">
    <property type="entry name" value="ATP-grasp fold, A domain"/>
    <property type="match status" value="1"/>
</dbReference>
<accession>A0ABY8CDJ5</accession>
<name>A0ABY8CDJ5_9ARCH</name>
<dbReference type="InterPro" id="IPR036388">
    <property type="entry name" value="WH-like_DNA-bd_sf"/>
</dbReference>
<dbReference type="Gene3D" id="3.30.470.20">
    <property type="entry name" value="ATP-grasp fold, B domain"/>
    <property type="match status" value="1"/>
</dbReference>
<dbReference type="InterPro" id="IPR036637">
    <property type="entry name" value="Phosphohistidine_dom_sf"/>
</dbReference>
<comment type="similarity">
    <text evidence="4 12">Belongs to the PEP-utilizing enzyme family.</text>
</comment>
<evidence type="ECO:0000256" key="11">
    <source>
        <dbReference type="ARBA" id="ARBA00047700"/>
    </source>
</evidence>
<dbReference type="PANTHER" id="PTHR43030">
    <property type="entry name" value="PHOSPHOENOLPYRUVATE SYNTHASE"/>
    <property type="match status" value="1"/>
</dbReference>
<evidence type="ECO:0000259" key="14">
    <source>
        <dbReference type="Pfam" id="PF01326"/>
    </source>
</evidence>
<dbReference type="Pfam" id="PF02896">
    <property type="entry name" value="PEP-utilizers_C"/>
    <property type="match status" value="1"/>
</dbReference>
<keyword evidence="5 12" id="KW-0808">Transferase</keyword>
<dbReference type="RefSeq" id="WP_347722153.1">
    <property type="nucleotide sequence ID" value="NZ_CP104395.1"/>
</dbReference>
<dbReference type="InterPro" id="IPR006319">
    <property type="entry name" value="PEP_synth"/>
</dbReference>
<comment type="cofactor">
    <cofactor evidence="1 12">
        <name>Mg(2+)</name>
        <dbReference type="ChEBI" id="CHEBI:18420"/>
    </cofactor>
</comment>
<evidence type="ECO:0000256" key="5">
    <source>
        <dbReference type="ARBA" id="ARBA00022679"/>
    </source>
</evidence>
<keyword evidence="9 12" id="KW-0067">ATP-binding</keyword>
<evidence type="ECO:0000256" key="6">
    <source>
        <dbReference type="ARBA" id="ARBA00022723"/>
    </source>
</evidence>
<dbReference type="Gene3D" id="1.10.10.10">
    <property type="entry name" value="Winged helix-like DNA-binding domain superfamily/Winged helix DNA-binding domain"/>
    <property type="match status" value="1"/>
</dbReference>
<dbReference type="Gene3D" id="3.20.20.60">
    <property type="entry name" value="Phosphoenolpyruvate-binding domains"/>
    <property type="match status" value="1"/>
</dbReference>
<sequence length="838" mass="93006">MKNVLWFDEINAKDTEKVGGKSANLGELSNEVDVPVLPGFATTADAYDTFIHETDLREKIERLLDGLDTDDVNDLQRRGEQIRSLIKEADMPQELRESFTKSYEDLEKKLGVEDPAVAVRSSATAEDLPGASFAGQQETYLNVEGKQDLIKRVKDCFASLFTNRAISYREDKGFSHFDVKLSAVVQKMGRSDIGAAGVMFTMDPDSGFENVVTINGSYGLGEYVVLGEVNPDEFTVFKENLGIIEKSVGDKSVKLVRDESEENDNKEVDVPKSEQEQFCVTDNQVKELAKYALRIEDHYGKPMDIEWVYDGQTKEMYIVQARPETVQAEKDENVIEEYSLNEESDVVLEGSAIGSKIGQGKAHVLDSPKQIDQFEEDQVLVTDMTDPDWEPIMKKAGAIITNKGGRTSHAAIVSRELGVPAVIGTENATSKLKDGQEVTVDCSSSTGKIWEGQLDFNVDEHHLDEIPETETDVQVNIGEPSEAFHIAQLPVNGVGLAREEFIISSHVGEHPLSLIEDGREDEYVEALRSGLGKIGAAFYPDQVVIRLSDFKSDEYADLEGGADFEPDEANPMLGFRGASRYYDEVFQKAFELECEALRRVIDELELDNITVMVPFCRTVDEGKNVRAKMKEYGLDQGDIDVYAMAEIPSNIIRADEFAEVFDGFSVGTNDLTQLTLGVDRNSDKLKDLFDERDPAVKKSIKTLINKAHRNNAHVGICGDAPSTHDGYADFLVHQNIDAISVSPDVALETILKVADAEEKVSNENIEFSVSNTVGQPAGDVYEALKDQGKMTARKMLDYTDKAVDKDSINQAIGWLAKEGKLTVEHRDGEIRYDLETEK</sequence>
<dbReference type="NCBIfam" id="NF005057">
    <property type="entry name" value="PRK06464.1"/>
    <property type="match status" value="1"/>
</dbReference>
<dbReference type="InterPro" id="IPR002192">
    <property type="entry name" value="PPDK_AMP/ATP-bd"/>
</dbReference>
<dbReference type="SUPFAM" id="SSF52009">
    <property type="entry name" value="Phosphohistidine domain"/>
    <property type="match status" value="1"/>
</dbReference>
<feature type="domain" description="PEP-utilising enzyme mobile" evidence="13">
    <location>
        <begin position="374"/>
        <end position="444"/>
    </location>
</feature>
<evidence type="ECO:0000259" key="13">
    <source>
        <dbReference type="Pfam" id="PF00391"/>
    </source>
</evidence>
<proteinExistence type="inferred from homology"/>